<comment type="caution">
    <text evidence="8">The sequence shown here is derived from an EMBL/GenBank/DDBJ whole genome shotgun (WGS) entry which is preliminary data.</text>
</comment>
<evidence type="ECO:0000256" key="1">
    <source>
        <dbReference type="ARBA" id="ARBA00007553"/>
    </source>
</evidence>
<dbReference type="Pfam" id="PF01510">
    <property type="entry name" value="Amidase_2"/>
    <property type="match status" value="1"/>
</dbReference>
<proteinExistence type="inferred from homology"/>
<dbReference type="SUPFAM" id="SSF69318">
    <property type="entry name" value="Integrin alpha N-terminal domain"/>
    <property type="match status" value="1"/>
</dbReference>
<dbReference type="InterPro" id="IPR013519">
    <property type="entry name" value="Int_alpha_beta-p"/>
</dbReference>
<dbReference type="SUPFAM" id="SSF55846">
    <property type="entry name" value="N-acetylmuramoyl-L-alanine amidase-like"/>
    <property type="match status" value="1"/>
</dbReference>
<dbReference type="GO" id="GO:0008745">
    <property type="term" value="F:N-acetylmuramoyl-L-alanine amidase activity"/>
    <property type="evidence" value="ECO:0007669"/>
    <property type="project" value="InterPro"/>
</dbReference>
<dbReference type="RefSeq" id="WP_229833267.1">
    <property type="nucleotide sequence ID" value="NZ_BMQQ01000031.1"/>
</dbReference>
<dbReference type="PANTHER" id="PTHR11022:SF41">
    <property type="entry name" value="PEPTIDOGLYCAN-RECOGNITION PROTEIN LC-RELATED"/>
    <property type="match status" value="1"/>
</dbReference>
<dbReference type="Pfam" id="PF13517">
    <property type="entry name" value="FG-GAP_3"/>
    <property type="match status" value="1"/>
</dbReference>
<evidence type="ECO:0000259" key="7">
    <source>
        <dbReference type="SMART" id="SM00701"/>
    </source>
</evidence>
<evidence type="ECO:0008006" key="10">
    <source>
        <dbReference type="Google" id="ProtNLM"/>
    </source>
</evidence>
<evidence type="ECO:0000256" key="4">
    <source>
        <dbReference type="ARBA" id="ARBA00023180"/>
    </source>
</evidence>
<dbReference type="GO" id="GO:0009253">
    <property type="term" value="P:peptidoglycan catabolic process"/>
    <property type="evidence" value="ECO:0007669"/>
    <property type="project" value="InterPro"/>
</dbReference>
<feature type="region of interest" description="Disordered" evidence="5">
    <location>
        <begin position="172"/>
        <end position="240"/>
    </location>
</feature>
<dbReference type="SMART" id="SM00701">
    <property type="entry name" value="PGRP"/>
    <property type="match status" value="1"/>
</dbReference>
<reference evidence="8" key="1">
    <citation type="journal article" date="2014" name="Int. J. Syst. Evol. Microbiol.">
        <title>Complete genome sequence of Corynebacterium casei LMG S-19264T (=DSM 44701T), isolated from a smear-ripened cheese.</title>
        <authorList>
            <consortium name="US DOE Joint Genome Institute (JGI-PGF)"/>
            <person name="Walter F."/>
            <person name="Albersmeier A."/>
            <person name="Kalinowski J."/>
            <person name="Ruckert C."/>
        </authorList>
    </citation>
    <scope>NUCLEOTIDE SEQUENCE</scope>
    <source>
        <strain evidence="8">JCM 3172</strain>
    </source>
</reference>
<keyword evidence="2" id="KW-0732">Signal</keyword>
<accession>A0A918HE03</accession>
<dbReference type="InterPro" id="IPR036505">
    <property type="entry name" value="Amidase/PGRP_sf"/>
</dbReference>
<evidence type="ECO:0000256" key="3">
    <source>
        <dbReference type="ARBA" id="ARBA00022737"/>
    </source>
</evidence>
<keyword evidence="9" id="KW-1185">Reference proteome</keyword>
<dbReference type="InterPro" id="IPR002502">
    <property type="entry name" value="Amidase_domain"/>
</dbReference>
<dbReference type="InterPro" id="IPR013517">
    <property type="entry name" value="FG-GAP"/>
</dbReference>
<keyword evidence="4" id="KW-0325">Glycoprotein</keyword>
<dbReference type="Gene3D" id="2.130.10.130">
    <property type="entry name" value="Integrin alpha, N-terminal"/>
    <property type="match status" value="3"/>
</dbReference>
<evidence type="ECO:0000256" key="2">
    <source>
        <dbReference type="ARBA" id="ARBA00022729"/>
    </source>
</evidence>
<evidence type="ECO:0000259" key="6">
    <source>
        <dbReference type="SMART" id="SM00644"/>
    </source>
</evidence>
<dbReference type="PROSITE" id="PS51470">
    <property type="entry name" value="FG_GAP"/>
    <property type="match status" value="2"/>
</dbReference>
<dbReference type="Gene3D" id="3.40.80.10">
    <property type="entry name" value="Peptidoglycan recognition protein-like"/>
    <property type="match status" value="1"/>
</dbReference>
<dbReference type="SMART" id="SM00644">
    <property type="entry name" value="Ami_2"/>
    <property type="match status" value="1"/>
</dbReference>
<dbReference type="InterPro" id="IPR015510">
    <property type="entry name" value="PGRP"/>
</dbReference>
<dbReference type="Pfam" id="PF01839">
    <property type="entry name" value="FG-GAP"/>
    <property type="match status" value="4"/>
</dbReference>
<protein>
    <recommendedName>
        <fullName evidence="10">Peptidoglycan recognition protein family domain-containing protein</fullName>
    </recommendedName>
</protein>
<evidence type="ECO:0000256" key="5">
    <source>
        <dbReference type="SAM" id="MobiDB-lite"/>
    </source>
</evidence>
<feature type="domain" description="N-acetylmuramoyl-L-alanine amidase" evidence="6">
    <location>
        <begin position="255"/>
        <end position="420"/>
    </location>
</feature>
<feature type="compositionally biased region" description="Low complexity" evidence="5">
    <location>
        <begin position="173"/>
        <end position="232"/>
    </location>
</feature>
<evidence type="ECO:0000313" key="9">
    <source>
        <dbReference type="Proteomes" id="UP000619486"/>
    </source>
</evidence>
<keyword evidence="3" id="KW-0677">Repeat</keyword>
<evidence type="ECO:0000313" key="8">
    <source>
        <dbReference type="EMBL" id="GGT57259.1"/>
    </source>
</evidence>
<dbReference type="GO" id="GO:0008270">
    <property type="term" value="F:zinc ion binding"/>
    <property type="evidence" value="ECO:0007669"/>
    <property type="project" value="InterPro"/>
</dbReference>
<sequence length="884" mass="90444">MLGGTGVVTVAIASPSDEPVAQAPSPRKGQVFDYALKGSGTERELPSTETKTFSMVGITWDSVKAKFDGEAEVRTRSIETGEWTEWKELEKAADLSEGSPSGVRGATEPLWVGPSDAAEARVIDANGSRIPLPKGLELTLVDPGLTPQEAKAPDAVTGAAEGMEPAAFAMEETTAPATSPTESATDAPAAPATSEAPAADASASASPAASVPAKATSSAPAAAQEDPAPQVPTALPSTTVKPPIISRAQWGADETKVEDPAEYIDKIQAVYIHHTTDSNNYSCSQSPAIVRAIMLFHIQGNGWNDLGYNFLVDKCGRIFEGRGGGADLPVRGAHTYGFNSYSTGIALIGNFEETKPTKAALESAARVAAYKLGQYGVSPTAKVTLTRIETNPDGTTSEGADVTFNTISGHRDAFATACPGVNLYNKLAAIRDFAAKPGRNSAIPTADFNRDGITDLVAGLPRTATNSGRVTVLPGTTDGPSHEVKKNLDQNSEGVPGASVAGDLFGTGSAWGDINGDGYADLVVGSPGKRLTSTQKYNGSVTVLYGPGLNTGGYYGIPTSLRVGEERLGTAVTVGDFNADGKADILGVAPGKPGRWWAWNLATGQVQYGYLNTAAYTAGVAYASAVSGDFNKDGYTDVAVNYRDLAFKGKLLWLKGSATGLQRVGILDAPGGRSLATGDINGDGYADVVVGQPSGTESGHTFKGGAVTTVFGSSTGLTSPTRKTLGQDSAYVPGAGTVGDDMGASVSVGDVNLDGFGDIMTGVPGKEIVRNGTQKDAGFVILLRGASTGPTATGSTAYAQGAGGVPGTPEPGDRLGSSVSLTDLSGYLRADIAIGAEGEDASSGTILQIDNSSTNGIVTSSGRYYSAPELGAPTGVRIGQTLMP</sequence>
<name>A0A918HE03_9ACTN</name>
<dbReference type="SMART" id="SM00191">
    <property type="entry name" value="Int_alpha"/>
    <property type="match status" value="6"/>
</dbReference>
<feature type="domain" description="Peptidoglycan recognition protein family" evidence="7">
    <location>
        <begin position="242"/>
        <end position="390"/>
    </location>
</feature>
<reference evidence="8" key="2">
    <citation type="submission" date="2020-09" db="EMBL/GenBank/DDBJ databases">
        <authorList>
            <person name="Sun Q."/>
            <person name="Ohkuma M."/>
        </authorList>
    </citation>
    <scope>NUCLEOTIDE SEQUENCE</scope>
    <source>
        <strain evidence="8">JCM 3172</strain>
    </source>
</reference>
<dbReference type="EMBL" id="BMQQ01000031">
    <property type="protein sequence ID" value="GGT57259.1"/>
    <property type="molecule type" value="Genomic_DNA"/>
</dbReference>
<dbReference type="Proteomes" id="UP000619486">
    <property type="component" value="Unassembled WGS sequence"/>
</dbReference>
<dbReference type="CDD" id="cd06583">
    <property type="entry name" value="PGRP"/>
    <property type="match status" value="1"/>
</dbReference>
<dbReference type="InterPro" id="IPR006619">
    <property type="entry name" value="PGRP_domain_met/bac"/>
</dbReference>
<gene>
    <name evidence="8" type="ORF">GCM10014713_58590</name>
</gene>
<dbReference type="AlphaFoldDB" id="A0A918HE03"/>
<dbReference type="PANTHER" id="PTHR11022">
    <property type="entry name" value="PEPTIDOGLYCAN RECOGNITION PROTEIN"/>
    <property type="match status" value="1"/>
</dbReference>
<dbReference type="InterPro" id="IPR028994">
    <property type="entry name" value="Integrin_alpha_N"/>
</dbReference>
<comment type="similarity">
    <text evidence="1">Belongs to the N-acetylmuramoyl-L-alanine amidase 2 family.</text>
</comment>
<organism evidence="8 9">
    <name type="scientific">Streptomyces purpureus</name>
    <dbReference type="NCBI Taxonomy" id="1951"/>
    <lineage>
        <taxon>Bacteria</taxon>
        <taxon>Bacillati</taxon>
        <taxon>Actinomycetota</taxon>
        <taxon>Actinomycetes</taxon>
        <taxon>Kitasatosporales</taxon>
        <taxon>Streptomycetaceae</taxon>
        <taxon>Streptomyces</taxon>
    </lineage>
</organism>